<organism evidence="2 3">
    <name type="scientific">Olleya sediminilitoris</name>
    <dbReference type="NCBI Taxonomy" id="2795739"/>
    <lineage>
        <taxon>Bacteria</taxon>
        <taxon>Pseudomonadati</taxon>
        <taxon>Bacteroidota</taxon>
        <taxon>Flavobacteriia</taxon>
        <taxon>Flavobacteriales</taxon>
        <taxon>Flavobacteriaceae</taxon>
    </lineage>
</organism>
<dbReference type="EMBL" id="JAEMEF010000002">
    <property type="protein sequence ID" value="MBL7558994.1"/>
    <property type="molecule type" value="Genomic_DNA"/>
</dbReference>
<evidence type="ECO:0000259" key="1">
    <source>
        <dbReference type="Pfam" id="PF20247"/>
    </source>
</evidence>
<keyword evidence="3" id="KW-1185">Reference proteome</keyword>
<reference evidence="2 3" key="1">
    <citation type="submission" date="2020-12" db="EMBL/GenBank/DDBJ databases">
        <title>Olleya sediminilitoris sp. nov., isolated from a tidal flat.</title>
        <authorList>
            <person name="Park S."/>
            <person name="Yoon J.-H."/>
        </authorList>
    </citation>
    <scope>NUCLEOTIDE SEQUENCE [LARGE SCALE GENOMIC DNA]</scope>
    <source>
        <strain evidence="2 3">YSTF-M6</strain>
    </source>
</reference>
<evidence type="ECO:0000313" key="2">
    <source>
        <dbReference type="EMBL" id="MBL7558994.1"/>
    </source>
</evidence>
<comment type="caution">
    <text evidence="2">The sequence shown here is derived from an EMBL/GenBank/DDBJ whole genome shotgun (WGS) entry which is preliminary data.</text>
</comment>
<feature type="domain" description="DUF6602" evidence="1">
    <location>
        <begin position="52"/>
        <end position="151"/>
    </location>
</feature>
<dbReference type="RefSeq" id="WP_202999104.1">
    <property type="nucleotide sequence ID" value="NZ_JAEMEF010000002.1"/>
</dbReference>
<protein>
    <recommendedName>
        <fullName evidence="1">DUF6602 domain-containing protein</fullName>
    </recommendedName>
</protein>
<dbReference type="InterPro" id="IPR046537">
    <property type="entry name" value="DUF6602"/>
</dbReference>
<dbReference type="Pfam" id="PF20247">
    <property type="entry name" value="DUF6602"/>
    <property type="match status" value="1"/>
</dbReference>
<sequence length="307" mass="36109">MKWNDSLPNPDDWKPRIKKADSLQEAFYKKCSHIEKLIKIRAKLEAELDIDNYDSGPGIEDIIRNELIKIIPKRYAISKGVVNDSKGRTVGDCDLIIMNDTWFSAIKEGATKESRRYHFPIESIYSIIEVKKTLSYKSLDEALKKLVICKRLEREKVYEWNITENSHRKDKTYETYRNELFTGIIATELQEGITIDDIFKRFKQISKQIPKEDRIDSICVLGEGVSTWGFKPVKERYKNIRENGIRTTPIYIDEINELELYRYLTDEDGSSLVHFISNLLARMHHNILEAHYFWSKYGIKNFPMKKL</sequence>
<proteinExistence type="predicted"/>
<accession>A0ABS1WIR1</accession>
<dbReference type="CDD" id="cd21173">
    <property type="entry name" value="NucC-like"/>
    <property type="match status" value="1"/>
</dbReference>
<dbReference type="Proteomes" id="UP000605013">
    <property type="component" value="Unassembled WGS sequence"/>
</dbReference>
<evidence type="ECO:0000313" key="3">
    <source>
        <dbReference type="Proteomes" id="UP000605013"/>
    </source>
</evidence>
<gene>
    <name evidence="2" type="ORF">JAO71_04180</name>
</gene>
<name>A0ABS1WIR1_9FLAO</name>